<dbReference type="AlphaFoldDB" id="A0A0F9UJ60"/>
<organism evidence="1">
    <name type="scientific">marine sediment metagenome</name>
    <dbReference type="NCBI Taxonomy" id="412755"/>
    <lineage>
        <taxon>unclassified sequences</taxon>
        <taxon>metagenomes</taxon>
        <taxon>ecological metagenomes</taxon>
    </lineage>
</organism>
<accession>A0A0F9UJ60</accession>
<proteinExistence type="predicted"/>
<gene>
    <name evidence="1" type="ORF">LCGC14_0258420</name>
</gene>
<sequence>MHIPIAHCSQCGTEIVGEAEGHVYFSPLCSECARFLVPLYGDLPRGHAFLGPWEVSNIKEKARKRAADWHRANPGNMPASKTRSWAARIYGVGE</sequence>
<name>A0A0F9UJ60_9ZZZZ</name>
<comment type="caution">
    <text evidence="1">The sequence shown here is derived from an EMBL/GenBank/DDBJ whole genome shotgun (WGS) entry which is preliminary data.</text>
</comment>
<dbReference type="EMBL" id="LAZR01000138">
    <property type="protein sequence ID" value="KKN87387.1"/>
    <property type="molecule type" value="Genomic_DNA"/>
</dbReference>
<evidence type="ECO:0000313" key="1">
    <source>
        <dbReference type="EMBL" id="KKN87387.1"/>
    </source>
</evidence>
<protein>
    <submittedName>
        <fullName evidence="1">Uncharacterized protein</fullName>
    </submittedName>
</protein>
<reference evidence="1" key="1">
    <citation type="journal article" date="2015" name="Nature">
        <title>Complex archaea that bridge the gap between prokaryotes and eukaryotes.</title>
        <authorList>
            <person name="Spang A."/>
            <person name="Saw J.H."/>
            <person name="Jorgensen S.L."/>
            <person name="Zaremba-Niedzwiedzka K."/>
            <person name="Martijn J."/>
            <person name="Lind A.E."/>
            <person name="van Eijk R."/>
            <person name="Schleper C."/>
            <person name="Guy L."/>
            <person name="Ettema T.J."/>
        </authorList>
    </citation>
    <scope>NUCLEOTIDE SEQUENCE</scope>
</reference>